<evidence type="ECO:0000259" key="4">
    <source>
        <dbReference type="Pfam" id="PF07729"/>
    </source>
</evidence>
<dbReference type="InterPro" id="IPR008920">
    <property type="entry name" value="TF_FadR/GntR_C"/>
</dbReference>
<dbReference type="EMBL" id="JANLCM010000001">
    <property type="protein sequence ID" value="MCS5717689.1"/>
    <property type="molecule type" value="Genomic_DNA"/>
</dbReference>
<dbReference type="Gene3D" id="1.20.120.530">
    <property type="entry name" value="GntR ligand-binding domain-like"/>
    <property type="match status" value="1"/>
</dbReference>
<dbReference type="RefSeq" id="WP_259506139.1">
    <property type="nucleotide sequence ID" value="NZ_JANLCM010000001.1"/>
</dbReference>
<name>A0ABT2GN89_9MICO</name>
<dbReference type="InterPro" id="IPR011711">
    <property type="entry name" value="GntR_C"/>
</dbReference>
<keyword evidence="6" id="KW-1185">Reference proteome</keyword>
<reference evidence="5" key="1">
    <citation type="submission" date="2022-08" db="EMBL/GenBank/DDBJ databases">
        <authorList>
            <person name="Deng Y."/>
            <person name="Han X.-F."/>
            <person name="Zhang Y.-Q."/>
        </authorList>
    </citation>
    <scope>NUCLEOTIDE SEQUENCE</scope>
    <source>
        <strain evidence="5">CPCC 205763</strain>
    </source>
</reference>
<sequence>MEISGNRLAENIAKHLYTRALESSRHHGITTTLDMAALTLNEHALVVDMIVKGDARFAEKAMYDHIHES</sequence>
<keyword evidence="2" id="KW-0238">DNA-binding</keyword>
<dbReference type="Pfam" id="PF07729">
    <property type="entry name" value="FCD"/>
    <property type="match status" value="1"/>
</dbReference>
<gene>
    <name evidence="5" type="ORF">N1027_06015</name>
</gene>
<feature type="domain" description="GntR C-terminal" evidence="4">
    <location>
        <begin position="2"/>
        <end position="67"/>
    </location>
</feature>
<proteinExistence type="predicted"/>
<evidence type="ECO:0000313" key="6">
    <source>
        <dbReference type="Proteomes" id="UP001165584"/>
    </source>
</evidence>
<organism evidence="5 6">
    <name type="scientific">Herbiconiux aconitum</name>
    <dbReference type="NCBI Taxonomy" id="2970913"/>
    <lineage>
        <taxon>Bacteria</taxon>
        <taxon>Bacillati</taxon>
        <taxon>Actinomycetota</taxon>
        <taxon>Actinomycetes</taxon>
        <taxon>Micrococcales</taxon>
        <taxon>Microbacteriaceae</taxon>
        <taxon>Herbiconiux</taxon>
    </lineage>
</organism>
<evidence type="ECO:0000256" key="1">
    <source>
        <dbReference type="ARBA" id="ARBA00023015"/>
    </source>
</evidence>
<comment type="caution">
    <text evidence="5">The sequence shown here is derived from an EMBL/GenBank/DDBJ whole genome shotgun (WGS) entry which is preliminary data.</text>
</comment>
<dbReference type="Proteomes" id="UP001165584">
    <property type="component" value="Unassembled WGS sequence"/>
</dbReference>
<evidence type="ECO:0000256" key="3">
    <source>
        <dbReference type="ARBA" id="ARBA00023163"/>
    </source>
</evidence>
<keyword evidence="1" id="KW-0805">Transcription regulation</keyword>
<accession>A0ABT2GN89</accession>
<evidence type="ECO:0000256" key="2">
    <source>
        <dbReference type="ARBA" id="ARBA00023125"/>
    </source>
</evidence>
<protein>
    <submittedName>
        <fullName evidence="5">FCD domain-containing protein</fullName>
    </submittedName>
</protein>
<keyword evidence="3" id="KW-0804">Transcription</keyword>
<dbReference type="SUPFAM" id="SSF48008">
    <property type="entry name" value="GntR ligand-binding domain-like"/>
    <property type="match status" value="1"/>
</dbReference>
<evidence type="ECO:0000313" key="5">
    <source>
        <dbReference type="EMBL" id="MCS5717689.1"/>
    </source>
</evidence>